<evidence type="ECO:0000256" key="3">
    <source>
        <dbReference type="ARBA" id="ARBA00023015"/>
    </source>
</evidence>
<dbReference type="PANTHER" id="PTHR12691:SF10">
    <property type="entry name" value="MEDIATOR OF RNA POLYMERASE II TRANSCRIPTION SUBUNIT 23"/>
    <property type="match status" value="1"/>
</dbReference>
<evidence type="ECO:0000313" key="7">
    <source>
        <dbReference type="Proteomes" id="UP000789508"/>
    </source>
</evidence>
<dbReference type="Pfam" id="PF11573">
    <property type="entry name" value="Med23"/>
    <property type="match status" value="1"/>
</dbReference>
<protein>
    <submittedName>
        <fullName evidence="6">4329_t:CDS:1</fullName>
    </submittedName>
</protein>
<evidence type="ECO:0000256" key="1">
    <source>
        <dbReference type="ARBA" id="ARBA00004123"/>
    </source>
</evidence>
<accession>A0A9N9C8J2</accession>
<reference evidence="6" key="1">
    <citation type="submission" date="2021-06" db="EMBL/GenBank/DDBJ databases">
        <authorList>
            <person name="Kallberg Y."/>
            <person name="Tangrot J."/>
            <person name="Rosling A."/>
        </authorList>
    </citation>
    <scope>NUCLEOTIDE SEQUENCE</scope>
    <source>
        <strain evidence="6">FL130A</strain>
    </source>
</reference>
<comment type="caution">
    <text evidence="6">The sequence shown here is derived from an EMBL/GenBank/DDBJ whole genome shotgun (WGS) entry which is preliminary data.</text>
</comment>
<dbReference type="GO" id="GO:0006357">
    <property type="term" value="P:regulation of transcription by RNA polymerase II"/>
    <property type="evidence" value="ECO:0007669"/>
    <property type="project" value="TreeGrafter"/>
</dbReference>
<dbReference type="PANTHER" id="PTHR12691">
    <property type="entry name" value="MEDIATOR OF RNA POLYMERASE II TRANSCRIPTION SUBUNIT 23"/>
    <property type="match status" value="1"/>
</dbReference>
<keyword evidence="7" id="KW-1185">Reference proteome</keyword>
<sequence length="1314" mass="153255">MEKREEENVKRKQQKHQQFEYSELDLIDSEKVNEFVEKFNKISRKIGDTEPVLHKMIELLVRNPSSWPRIRFIFSIIKKLLSQNPMPSTLTVDQNPMPSTLIVVGPDDDGVDLTNNNNMMSRASMQQEPQVTIPQLLRFFPNFLNIDYPPIWMGAICFLLIIMREHERDFVQVKSELIINLVKRIFDMGNTLPKILSDIQFECIDKSHQFIDALLVGRCCSGVGVVSYYQIIVELPKVYGEPVNGHFKYVHWSMEQIIDELCKRRKKLSQLMVPPGKLILAINFPLQQQLIQDEQTTDLISHFRDLFFQHASVEEIKSMGKLVKSNIMGLQAVRTAILRRVFDVLKYTQRRSDFRATKDYYPTPSEATLIPENLDFWELILELTDQLYSLVASEYLKYEDLLADFLNLAHPTPPQQRSNNITEPRRPIIAKDNTLVWLLLQLWHIEKLSHKISQDLQSNERLFLMFVNLYNENQVKSRDAFHLRDLSLTCGLTLKSESINKNNLKYRHPSLASALYYSPLCHDLLLTFSKAYKEQITNHDLFRNLPLQEIIKIAIVSQAHKTLVADTLYVYLVPDKSIKLGKLGFQHAKFLKGGNVDYKLLEYLNIWGKNRLAQLIYKMMFEDKGPNFKDKSQQINCVSPYILDVVYKTLYGAPWSLELMIQEIFGRLKKVDMLHKQKIETNIKIEGSSNSGANSEQQQQTSSTISENLMYWQHTILELFNFRLLRFLKFLPRAHELLNYIKYSLSYLEHRQMYRGIEMFAVHAMMIQIDVNFIKSIADPNRDKPISEMLARIMILTISRLIKFRGFSEISPELTQNVLDSLCPKPLAWSENTLKYFPDLIKLYLANQTIEKTPDVIKKIVELIRTDSVLPKLVKGVPLEKSEEELLEHYSRDDNQPILLCIIWSICVVKKQVDSTLMDPFRKLLLHLPPSRMSTYTIGMVDFAVDQDYSNATIELPYRLLENLIWTYQIVAFEHVIFALIRGNRNHDHEKTKVAFGFLDYLLFKSEGFQSRVDYFISLNFNPRYWAEDDYHEKLMKYLEKYPEFFEFEAFAMDGYEKTKKSLDPPVSTQMPIYYSFVIARTIPILDIVIGRLIEYGEKDMLVKLLEKYGPLYKYHQTPLSFIRDLFHYYYSDLLRDHIISKKLVHLLDFDEYDIAPELLQYASDEQNKGEAFDENYFHRVFQKLGDYMSPKKCGPKPNSKLPEKHYREVPNPTVQALYVACIEIMATPVTPENILTMALNIVLGRDRGHAAVAPIVIHAVALTFSFLPADMFLLGTFNEFINVVKNDEHLLEFSLPCNLSRKSFRDPPPAQAT</sequence>
<feature type="non-terminal residue" evidence="6">
    <location>
        <position position="1"/>
    </location>
</feature>
<evidence type="ECO:0000256" key="2">
    <source>
        <dbReference type="ARBA" id="ARBA00010222"/>
    </source>
</evidence>
<proteinExistence type="inferred from homology"/>
<evidence type="ECO:0000313" key="6">
    <source>
        <dbReference type="EMBL" id="CAG8592011.1"/>
    </source>
</evidence>
<keyword evidence="5" id="KW-0539">Nucleus</keyword>
<dbReference type="OrthoDB" id="9982951at2759"/>
<organism evidence="6 7">
    <name type="scientific">Ambispora leptoticha</name>
    <dbReference type="NCBI Taxonomy" id="144679"/>
    <lineage>
        <taxon>Eukaryota</taxon>
        <taxon>Fungi</taxon>
        <taxon>Fungi incertae sedis</taxon>
        <taxon>Mucoromycota</taxon>
        <taxon>Glomeromycotina</taxon>
        <taxon>Glomeromycetes</taxon>
        <taxon>Archaeosporales</taxon>
        <taxon>Ambisporaceae</taxon>
        <taxon>Ambispora</taxon>
    </lineage>
</organism>
<dbReference type="Proteomes" id="UP000789508">
    <property type="component" value="Unassembled WGS sequence"/>
</dbReference>
<dbReference type="EMBL" id="CAJVPS010003615">
    <property type="protein sequence ID" value="CAG8592011.1"/>
    <property type="molecule type" value="Genomic_DNA"/>
</dbReference>
<name>A0A9N9C8J2_9GLOM</name>
<keyword evidence="3" id="KW-0805">Transcription regulation</keyword>
<gene>
    <name evidence="6" type="ORF">ALEPTO_LOCUS7748</name>
</gene>
<evidence type="ECO:0000256" key="4">
    <source>
        <dbReference type="ARBA" id="ARBA00023163"/>
    </source>
</evidence>
<dbReference type="InterPro" id="IPR021629">
    <property type="entry name" value="Mediator_Med23"/>
</dbReference>
<dbReference type="GO" id="GO:0005667">
    <property type="term" value="C:transcription regulator complex"/>
    <property type="evidence" value="ECO:0007669"/>
    <property type="project" value="TreeGrafter"/>
</dbReference>
<comment type="subcellular location">
    <subcellularLocation>
        <location evidence="1">Nucleus</location>
    </subcellularLocation>
</comment>
<keyword evidence="4" id="KW-0804">Transcription</keyword>
<dbReference type="GO" id="GO:0016592">
    <property type="term" value="C:mediator complex"/>
    <property type="evidence" value="ECO:0007669"/>
    <property type="project" value="TreeGrafter"/>
</dbReference>
<evidence type="ECO:0000256" key="5">
    <source>
        <dbReference type="ARBA" id="ARBA00023242"/>
    </source>
</evidence>
<comment type="similarity">
    <text evidence="2">Belongs to the Mediator complex subunit 23 family.</text>
</comment>
<dbReference type="GO" id="GO:0010628">
    <property type="term" value="P:positive regulation of gene expression"/>
    <property type="evidence" value="ECO:0007669"/>
    <property type="project" value="TreeGrafter"/>
</dbReference>